<reference evidence="2" key="1">
    <citation type="submission" date="2025-08" db="UniProtKB">
        <authorList>
            <consortium name="Ensembl"/>
        </authorList>
    </citation>
    <scope>IDENTIFICATION</scope>
</reference>
<dbReference type="Proteomes" id="UP000594220">
    <property type="component" value="Unplaced"/>
</dbReference>
<feature type="transmembrane region" description="Helical" evidence="1">
    <location>
        <begin position="39"/>
        <end position="56"/>
    </location>
</feature>
<reference evidence="2" key="2">
    <citation type="submission" date="2025-09" db="UniProtKB">
        <authorList>
            <consortium name="Ensembl"/>
        </authorList>
    </citation>
    <scope>IDENTIFICATION</scope>
</reference>
<accession>A0A7M4F006</accession>
<protein>
    <submittedName>
        <fullName evidence="2">Uncharacterized protein</fullName>
    </submittedName>
</protein>
<proteinExistence type="predicted"/>
<keyword evidence="1" id="KW-1133">Transmembrane helix</keyword>
<evidence type="ECO:0000313" key="2">
    <source>
        <dbReference type="Ensembl" id="ENSCPRP00005017384.1"/>
    </source>
</evidence>
<name>A0A7M4F006_CROPO</name>
<keyword evidence="1" id="KW-0472">Membrane</keyword>
<organism evidence="2 3">
    <name type="scientific">Crocodylus porosus</name>
    <name type="common">Saltwater crocodile</name>
    <name type="synonym">Estuarine crocodile</name>
    <dbReference type="NCBI Taxonomy" id="8502"/>
    <lineage>
        <taxon>Eukaryota</taxon>
        <taxon>Metazoa</taxon>
        <taxon>Chordata</taxon>
        <taxon>Craniata</taxon>
        <taxon>Vertebrata</taxon>
        <taxon>Euteleostomi</taxon>
        <taxon>Archelosauria</taxon>
        <taxon>Archosauria</taxon>
        <taxon>Crocodylia</taxon>
        <taxon>Longirostres</taxon>
        <taxon>Crocodylidae</taxon>
        <taxon>Crocodylus</taxon>
    </lineage>
</organism>
<keyword evidence="1" id="KW-0812">Transmembrane</keyword>
<keyword evidence="3" id="KW-1185">Reference proteome</keyword>
<feature type="transmembrane region" description="Helical" evidence="1">
    <location>
        <begin position="5"/>
        <end position="27"/>
    </location>
</feature>
<dbReference type="Ensembl" id="ENSCPRT00005020358.1">
    <property type="protein sequence ID" value="ENSCPRP00005017384.1"/>
    <property type="gene ID" value="ENSCPRG00005012113.1"/>
</dbReference>
<evidence type="ECO:0000256" key="1">
    <source>
        <dbReference type="SAM" id="Phobius"/>
    </source>
</evidence>
<dbReference type="AlphaFoldDB" id="A0A7M4F006"/>
<evidence type="ECO:0000313" key="3">
    <source>
        <dbReference type="Proteomes" id="UP000594220"/>
    </source>
</evidence>
<sequence length="129" mass="13539">ILLYFLLNAFCFCLLHALCGAVAGFGMDHALQIDMLSELHLREVVAVVVVCQVLGLHKRIKAFLFQGTMLVPHPQPRGLGSTLSGQCLCGVEGQSALGTAGVGVAISTHVRELSHRALGTVGSMAESGV</sequence>